<evidence type="ECO:0000313" key="2">
    <source>
        <dbReference type="EMBL" id="RRD78321.1"/>
    </source>
</evidence>
<dbReference type="EMBL" id="RQYN01000005">
    <property type="protein sequence ID" value="RRD78321.1"/>
    <property type="molecule type" value="Genomic_DNA"/>
</dbReference>
<comment type="caution">
    <text evidence="2">The sequence shown here is derived from an EMBL/GenBank/DDBJ whole genome shotgun (WGS) entry which is preliminary data.</text>
</comment>
<feature type="region of interest" description="Disordered" evidence="1">
    <location>
        <begin position="45"/>
        <end position="66"/>
    </location>
</feature>
<sequence>MKKSGRRSQQILRKNQKKLTSLFWNLTSLFFESCFVVVKTNRQYDQNQDNRGKQLNPNRNRLINRQ</sequence>
<proteinExistence type="predicted"/>
<dbReference type="AlphaFoldDB" id="A0A3P1Z4P1"/>
<evidence type="ECO:0000313" key="3">
    <source>
        <dbReference type="Proteomes" id="UP000279860"/>
    </source>
</evidence>
<evidence type="ECO:0000256" key="1">
    <source>
        <dbReference type="SAM" id="MobiDB-lite"/>
    </source>
</evidence>
<dbReference type="Proteomes" id="UP000279860">
    <property type="component" value="Unassembled WGS sequence"/>
</dbReference>
<protein>
    <submittedName>
        <fullName evidence="2">Uncharacterized protein</fullName>
    </submittedName>
</protein>
<reference evidence="2 3" key="1">
    <citation type="submission" date="2018-11" db="EMBL/GenBank/DDBJ databases">
        <title>Genomes From Bacteria Associated with the Canine Oral Cavity: a Test Case for Automated Genome-Based Taxonomic Assignment.</title>
        <authorList>
            <person name="Coil D.A."/>
            <person name="Jospin G."/>
            <person name="Darling A.E."/>
            <person name="Wallis C."/>
            <person name="Davis I.J."/>
            <person name="Harris S."/>
            <person name="Eisen J.A."/>
            <person name="Holcombe L.J."/>
            <person name="O'Flynn C."/>
        </authorList>
    </citation>
    <scope>NUCLEOTIDE SEQUENCE [LARGE SCALE GENOMIC DNA]</scope>
    <source>
        <strain evidence="2 3">OH1426_COT-023</strain>
    </source>
</reference>
<accession>A0A3P1Z4P1</accession>
<gene>
    <name evidence="2" type="ORF">EII41_02570</name>
</gene>
<name>A0A3P1Z4P1_TANFO</name>
<organism evidence="2 3">
    <name type="scientific">Tannerella forsythia</name>
    <name type="common">Bacteroides forsythus</name>
    <dbReference type="NCBI Taxonomy" id="28112"/>
    <lineage>
        <taxon>Bacteria</taxon>
        <taxon>Pseudomonadati</taxon>
        <taxon>Bacteroidota</taxon>
        <taxon>Bacteroidia</taxon>
        <taxon>Bacteroidales</taxon>
        <taxon>Tannerellaceae</taxon>
        <taxon>Tannerella</taxon>
    </lineage>
</organism>